<protein>
    <submittedName>
        <fullName evidence="3">Uncharacterized protein</fullName>
    </submittedName>
</protein>
<organism evidence="2 3">
    <name type="scientific">Ascaris lumbricoides</name>
    <name type="common">Giant roundworm</name>
    <dbReference type="NCBI Taxonomy" id="6252"/>
    <lineage>
        <taxon>Eukaryota</taxon>
        <taxon>Metazoa</taxon>
        <taxon>Ecdysozoa</taxon>
        <taxon>Nematoda</taxon>
        <taxon>Chromadorea</taxon>
        <taxon>Rhabditida</taxon>
        <taxon>Spirurina</taxon>
        <taxon>Ascaridomorpha</taxon>
        <taxon>Ascaridoidea</taxon>
        <taxon>Ascarididae</taxon>
        <taxon>Ascaris</taxon>
    </lineage>
</organism>
<sequence>MLIAMNYVWANRDRKKWKNSSNKMEKRKAQTSKEQTFKGIGGGKNGIQSGERPRSRLKRAYSLSTCLLMFNLRIEKSRSLVPGFPGSPILGPS</sequence>
<dbReference type="WBParaSite" id="ALUE_0000205101-mRNA-1">
    <property type="protein sequence ID" value="ALUE_0000205101-mRNA-1"/>
    <property type="gene ID" value="ALUE_0000205101"/>
</dbReference>
<dbReference type="Proteomes" id="UP000036681">
    <property type="component" value="Unplaced"/>
</dbReference>
<keyword evidence="2" id="KW-1185">Reference proteome</keyword>
<evidence type="ECO:0000256" key="1">
    <source>
        <dbReference type="SAM" id="MobiDB-lite"/>
    </source>
</evidence>
<accession>A0A0M3HKK6</accession>
<name>A0A0M3HKK6_ASCLU</name>
<evidence type="ECO:0000313" key="2">
    <source>
        <dbReference type="Proteomes" id="UP000036681"/>
    </source>
</evidence>
<evidence type="ECO:0000313" key="3">
    <source>
        <dbReference type="WBParaSite" id="ALUE_0000205101-mRNA-1"/>
    </source>
</evidence>
<reference evidence="3" key="1">
    <citation type="submission" date="2017-02" db="UniProtKB">
        <authorList>
            <consortium name="WormBaseParasite"/>
        </authorList>
    </citation>
    <scope>IDENTIFICATION</scope>
</reference>
<feature type="region of interest" description="Disordered" evidence="1">
    <location>
        <begin position="16"/>
        <end position="54"/>
    </location>
</feature>
<proteinExistence type="predicted"/>
<dbReference type="AlphaFoldDB" id="A0A0M3HKK6"/>